<keyword evidence="2" id="KW-0812">Transmembrane</keyword>
<keyword evidence="2" id="KW-1133">Transmembrane helix</keyword>
<dbReference type="RefSeq" id="XP_040630448.1">
    <property type="nucleotide sequence ID" value="XM_040768134.1"/>
</dbReference>
<evidence type="ECO:0000313" key="3">
    <source>
        <dbReference type="EMBL" id="EJU03554.1"/>
    </source>
</evidence>
<name>M5G4D1_DACPD</name>
<dbReference type="Gene3D" id="3.90.550.10">
    <property type="entry name" value="Spore Coat Polysaccharide Biosynthesis Protein SpsA, Chain A"/>
    <property type="match status" value="1"/>
</dbReference>
<keyword evidence="2" id="KW-0472">Membrane</keyword>
<organism evidence="3 4">
    <name type="scientific">Dacryopinax primogenitus (strain DJM 731)</name>
    <name type="common">Brown rot fungus</name>
    <dbReference type="NCBI Taxonomy" id="1858805"/>
    <lineage>
        <taxon>Eukaryota</taxon>
        <taxon>Fungi</taxon>
        <taxon>Dikarya</taxon>
        <taxon>Basidiomycota</taxon>
        <taxon>Agaricomycotina</taxon>
        <taxon>Dacrymycetes</taxon>
        <taxon>Dacrymycetales</taxon>
        <taxon>Dacrymycetaceae</taxon>
        <taxon>Dacryopinax</taxon>
    </lineage>
</organism>
<evidence type="ECO:0000256" key="2">
    <source>
        <dbReference type="SAM" id="Phobius"/>
    </source>
</evidence>
<dbReference type="EMBL" id="JH795859">
    <property type="protein sequence ID" value="EJU03554.1"/>
    <property type="molecule type" value="Genomic_DNA"/>
</dbReference>
<sequence length="885" mass="100243">MSLHATEVADHLGNNLIRYRVRPSWRSVLFGNSVITVRTKKKRRGWRLGQALLSLVLLVSICALYLLFVHDRRQVFTTRASSTARRHRLREPNQPQDPPPILEPLPILPIRGDPFDAEDFEIVPRENVTIVLPVDTGSYAHLPSLLAPFFIAANRPGELIVAAPPSLLDDVLVVVKATLLTLRDANVPLRVLAWQDDLSARVGWLHVAAKSTKDYVVILDEKGSHDISPEILASLLSPKALPYPVGPRGASFSPTNISCTEHTYDTYAPVAFLVPPLVVPTSLLQELEGAIRMNDFRVWFSLGERTARLTGQAFGGLAHTPFSTLASPTSHAPEWCSRAKEQVLEPGTNNNLNPRQIVFDRYRAFQMKQEGHKPDLPIGIILANVEELTAFAFTICRMASRGRAIRIYLYDEPSYPHGARAASLGGCHLHYDVREKETATIDQLQSWLSRNCISPSVVLHTIRHADETLLLGLVRIYTTSSASTIIWLPFQDLPVSGWIAELSTEELQSWNIPHIELSVITNNRPASLRRLLSSLQKASYYGDQPILSINLEETADAETLREAQNIKWPGAGAQLRHRVVRGGLLPAVVEAWYPFTNDTYGVLLEDDVEVSPMFYAWLKFTILRYRYGPDRAESSRLFGVSLYQAKHIELKPEGRHPFNAQILFTNSSMRYPHSPYLSQVPCSWGAVFFPEHWREFHQYLSLRLSPRGQDLGIDIVPNIRSNKWANSWKRYFIEMTYLRGYVMLYPNYDHFVSLSTNHLEPGEHARYVPERILTKKKAQFQVPLMGHTESDYGVHLLDLPQGTLPSWHDLPVLDLWGNIASLDLLTWRGAYRHEEVTECSRLLSLDEPSTYNADELLCLHDDDHDDEEEEEAEIEEEDMLGLDAE</sequence>
<dbReference type="AlphaFoldDB" id="M5G4D1"/>
<keyword evidence="4" id="KW-1185">Reference proteome</keyword>
<proteinExistence type="predicted"/>
<evidence type="ECO:0008006" key="5">
    <source>
        <dbReference type="Google" id="ProtNLM"/>
    </source>
</evidence>
<feature type="region of interest" description="Disordered" evidence="1">
    <location>
        <begin position="861"/>
        <end position="885"/>
    </location>
</feature>
<dbReference type="HOGENOM" id="CLU_004238_1_0_1"/>
<evidence type="ECO:0000313" key="4">
    <source>
        <dbReference type="Proteomes" id="UP000030653"/>
    </source>
</evidence>
<dbReference type="Proteomes" id="UP000030653">
    <property type="component" value="Unassembled WGS sequence"/>
</dbReference>
<gene>
    <name evidence="3" type="ORF">DACRYDRAFT_105713</name>
</gene>
<dbReference type="PANTHER" id="PTHR33604">
    <property type="entry name" value="OSJNBA0004B13.7 PROTEIN"/>
    <property type="match status" value="1"/>
</dbReference>
<reference evidence="3 4" key="1">
    <citation type="journal article" date="2012" name="Science">
        <title>The Paleozoic origin of enzymatic lignin decomposition reconstructed from 31 fungal genomes.</title>
        <authorList>
            <person name="Floudas D."/>
            <person name="Binder M."/>
            <person name="Riley R."/>
            <person name="Barry K."/>
            <person name="Blanchette R.A."/>
            <person name="Henrissat B."/>
            <person name="Martinez A.T."/>
            <person name="Otillar R."/>
            <person name="Spatafora J.W."/>
            <person name="Yadav J.S."/>
            <person name="Aerts A."/>
            <person name="Benoit I."/>
            <person name="Boyd A."/>
            <person name="Carlson A."/>
            <person name="Copeland A."/>
            <person name="Coutinho P.M."/>
            <person name="de Vries R.P."/>
            <person name="Ferreira P."/>
            <person name="Findley K."/>
            <person name="Foster B."/>
            <person name="Gaskell J."/>
            <person name="Glotzer D."/>
            <person name="Gorecki P."/>
            <person name="Heitman J."/>
            <person name="Hesse C."/>
            <person name="Hori C."/>
            <person name="Igarashi K."/>
            <person name="Jurgens J.A."/>
            <person name="Kallen N."/>
            <person name="Kersten P."/>
            <person name="Kohler A."/>
            <person name="Kuees U."/>
            <person name="Kumar T.K.A."/>
            <person name="Kuo A."/>
            <person name="LaButti K."/>
            <person name="Larrondo L.F."/>
            <person name="Lindquist E."/>
            <person name="Ling A."/>
            <person name="Lombard V."/>
            <person name="Lucas S."/>
            <person name="Lundell T."/>
            <person name="Martin R."/>
            <person name="McLaughlin D.J."/>
            <person name="Morgenstern I."/>
            <person name="Morin E."/>
            <person name="Murat C."/>
            <person name="Nagy L.G."/>
            <person name="Nolan M."/>
            <person name="Ohm R.A."/>
            <person name="Patyshakuliyeva A."/>
            <person name="Rokas A."/>
            <person name="Ruiz-Duenas F.J."/>
            <person name="Sabat G."/>
            <person name="Salamov A."/>
            <person name="Samejima M."/>
            <person name="Schmutz J."/>
            <person name="Slot J.C."/>
            <person name="St John F."/>
            <person name="Stenlid J."/>
            <person name="Sun H."/>
            <person name="Sun S."/>
            <person name="Syed K."/>
            <person name="Tsang A."/>
            <person name="Wiebenga A."/>
            <person name="Young D."/>
            <person name="Pisabarro A."/>
            <person name="Eastwood D.C."/>
            <person name="Martin F."/>
            <person name="Cullen D."/>
            <person name="Grigoriev I.V."/>
            <person name="Hibbett D.S."/>
        </authorList>
    </citation>
    <scope>NUCLEOTIDE SEQUENCE [LARGE SCALE GENOMIC DNA]</scope>
    <source>
        <strain evidence="3 4">DJM-731 SS1</strain>
    </source>
</reference>
<dbReference type="InterPro" id="IPR029044">
    <property type="entry name" value="Nucleotide-diphossugar_trans"/>
</dbReference>
<dbReference type="GeneID" id="63683196"/>
<dbReference type="PANTHER" id="PTHR33604:SF3">
    <property type="entry name" value="OSJNBA0004B13.7 PROTEIN"/>
    <property type="match status" value="1"/>
</dbReference>
<feature type="transmembrane region" description="Helical" evidence="2">
    <location>
        <begin position="48"/>
        <end position="68"/>
    </location>
</feature>
<evidence type="ECO:0000256" key="1">
    <source>
        <dbReference type="SAM" id="MobiDB-lite"/>
    </source>
</evidence>
<protein>
    <recommendedName>
        <fullName evidence="5">Glycosyltransferase 2</fullName>
    </recommendedName>
</protein>
<dbReference type="STRING" id="1858805.M5G4D1"/>
<accession>M5G4D1</accession>
<dbReference type="SUPFAM" id="SSF53448">
    <property type="entry name" value="Nucleotide-diphospho-sugar transferases"/>
    <property type="match status" value="1"/>
</dbReference>
<feature type="compositionally biased region" description="Acidic residues" evidence="1">
    <location>
        <begin position="863"/>
        <end position="885"/>
    </location>
</feature>
<dbReference type="OrthoDB" id="2020070at2759"/>